<comment type="caution">
    <text evidence="3">The sequence shown here is derived from an EMBL/GenBank/DDBJ whole genome shotgun (WGS) entry which is preliminary data.</text>
</comment>
<evidence type="ECO:0000259" key="2">
    <source>
        <dbReference type="Pfam" id="PF00296"/>
    </source>
</evidence>
<dbReference type="PANTHER" id="PTHR30137:SF19">
    <property type="entry name" value="LUCIFERASE-LIKE MONOOXYGENASE"/>
    <property type="match status" value="1"/>
</dbReference>
<evidence type="ECO:0000256" key="1">
    <source>
        <dbReference type="ARBA" id="ARBA00007789"/>
    </source>
</evidence>
<dbReference type="Proteomes" id="UP000602050">
    <property type="component" value="Unassembled WGS sequence"/>
</dbReference>
<dbReference type="FunFam" id="3.20.20.30:FF:000002">
    <property type="entry name" value="LLM class flavin-dependent oxidoreductase"/>
    <property type="match status" value="1"/>
</dbReference>
<dbReference type="PANTHER" id="PTHR30137">
    <property type="entry name" value="LUCIFERASE-LIKE MONOOXYGENASE"/>
    <property type="match status" value="1"/>
</dbReference>
<reference evidence="3" key="2">
    <citation type="submission" date="2020-09" db="EMBL/GenBank/DDBJ databases">
        <authorList>
            <person name="Sun Q."/>
            <person name="Zhou Y."/>
        </authorList>
    </citation>
    <scope>NUCLEOTIDE SEQUENCE</scope>
    <source>
        <strain evidence="3">CGMCC 1.12360</strain>
    </source>
</reference>
<dbReference type="InterPro" id="IPR050766">
    <property type="entry name" value="Bact_Lucif_Oxidored"/>
</dbReference>
<dbReference type="Pfam" id="PF00296">
    <property type="entry name" value="Bac_luciferase"/>
    <property type="match status" value="1"/>
</dbReference>
<proteinExistence type="predicted"/>
<organism evidence="3 4">
    <name type="scientific">Compostibacillus humi</name>
    <dbReference type="NCBI Taxonomy" id="1245525"/>
    <lineage>
        <taxon>Bacteria</taxon>
        <taxon>Bacillati</taxon>
        <taxon>Bacillota</taxon>
        <taxon>Bacilli</taxon>
        <taxon>Bacillales</taxon>
        <taxon>Bacillaceae</taxon>
        <taxon>Compostibacillus</taxon>
    </lineage>
</organism>
<feature type="domain" description="Luciferase-like" evidence="2">
    <location>
        <begin position="1"/>
        <end position="296"/>
    </location>
</feature>
<evidence type="ECO:0000313" key="4">
    <source>
        <dbReference type="Proteomes" id="UP000602050"/>
    </source>
</evidence>
<dbReference type="GO" id="GO:0016705">
    <property type="term" value="F:oxidoreductase activity, acting on paired donors, with incorporation or reduction of molecular oxygen"/>
    <property type="evidence" value="ECO:0007669"/>
    <property type="project" value="InterPro"/>
</dbReference>
<reference evidence="3" key="1">
    <citation type="journal article" date="2014" name="Int. J. Syst. Evol. Microbiol.">
        <title>Complete genome sequence of Corynebacterium casei LMG S-19264T (=DSM 44701T), isolated from a smear-ripened cheese.</title>
        <authorList>
            <consortium name="US DOE Joint Genome Institute (JGI-PGF)"/>
            <person name="Walter F."/>
            <person name="Albersmeier A."/>
            <person name="Kalinowski J."/>
            <person name="Ruckert C."/>
        </authorList>
    </citation>
    <scope>NUCLEOTIDE SEQUENCE</scope>
    <source>
        <strain evidence="3">CGMCC 1.12360</strain>
    </source>
</reference>
<dbReference type="EMBL" id="BMEV01000021">
    <property type="protein sequence ID" value="GGH75010.1"/>
    <property type="molecule type" value="Genomic_DNA"/>
</dbReference>
<protein>
    <recommendedName>
        <fullName evidence="2">Luciferase-like domain-containing protein</fullName>
    </recommendedName>
</protein>
<dbReference type="NCBIfam" id="TIGR03558">
    <property type="entry name" value="oxido_grp_1"/>
    <property type="match status" value="1"/>
</dbReference>
<dbReference type="InterPro" id="IPR011251">
    <property type="entry name" value="Luciferase-like_dom"/>
</dbReference>
<dbReference type="Gene3D" id="3.20.20.30">
    <property type="entry name" value="Luciferase-like domain"/>
    <property type="match status" value="1"/>
</dbReference>
<dbReference type="SUPFAM" id="SSF51679">
    <property type="entry name" value="Bacterial luciferase-like"/>
    <property type="match status" value="1"/>
</dbReference>
<evidence type="ECO:0000313" key="3">
    <source>
        <dbReference type="EMBL" id="GGH75010.1"/>
    </source>
</evidence>
<dbReference type="RefSeq" id="WP_188391710.1">
    <property type="nucleotide sequence ID" value="NZ_BMEV01000021.1"/>
</dbReference>
<dbReference type="InterPro" id="IPR019949">
    <property type="entry name" value="CmoO-like"/>
</dbReference>
<name>A0A8J3EKL0_9BACI</name>
<sequence length="330" mass="36485">MKLSILDQVPVSAGVTPKQALEETIKLAKAADELGYTRYWVAEHHDLDGLALPAPDILLGIIGSVTKRIRVGSGAVLLPNYKPFNIAERYNVLATLFPGRVDIGIGRAPGGSAEVSIALADNFLDKVRSFPELIDELLHFLHQDFPEGHLYAKIAPSPVPDKTPTPWLLGTSGKSAILAAEKGLPYVFGHFMSGEDGPEIVKTYREQCKKTEPKAFVAVSVICAETTEEAEELALSNYVWKLQQDKGIAKNGVPSVEEAKRYPFTKKELETVQNMKEKLIVGNPKKVKQKLEQLQKEYEVDELMIVTITHSYEARKKSYELLAAEFGLLD</sequence>
<dbReference type="InterPro" id="IPR036661">
    <property type="entry name" value="Luciferase-like_sf"/>
</dbReference>
<dbReference type="GO" id="GO:0005829">
    <property type="term" value="C:cytosol"/>
    <property type="evidence" value="ECO:0007669"/>
    <property type="project" value="TreeGrafter"/>
</dbReference>
<gene>
    <name evidence="3" type="ORF">GCM10010978_14430</name>
</gene>
<accession>A0A8J3EKL0</accession>
<keyword evidence="4" id="KW-1185">Reference proteome</keyword>
<dbReference type="AlphaFoldDB" id="A0A8J3EKL0"/>
<comment type="similarity">
    <text evidence="1">To bacterial alkanal monooxygenase alpha and beta chains.</text>
</comment>